<reference evidence="1" key="1">
    <citation type="submission" date="2020-07" db="EMBL/GenBank/DDBJ databases">
        <title>Vallitalea pronyensis genome.</title>
        <authorList>
            <person name="Postec A."/>
        </authorList>
    </citation>
    <scope>NUCLEOTIDE SEQUENCE</scope>
    <source>
        <strain evidence="1">FatNI3</strain>
    </source>
</reference>
<gene>
    <name evidence="1" type="ORF">HZI73_25245</name>
</gene>
<evidence type="ECO:0000313" key="2">
    <source>
        <dbReference type="Proteomes" id="UP000683246"/>
    </source>
</evidence>
<dbReference type="RefSeq" id="WP_212696104.1">
    <property type="nucleotide sequence ID" value="NZ_CP058649.1"/>
</dbReference>
<evidence type="ECO:0000313" key="1">
    <source>
        <dbReference type="EMBL" id="QUI25400.1"/>
    </source>
</evidence>
<dbReference type="AlphaFoldDB" id="A0A8J8MP41"/>
<keyword evidence="2" id="KW-1185">Reference proteome</keyword>
<organism evidence="1 2">
    <name type="scientific">Vallitalea pronyensis</name>
    <dbReference type="NCBI Taxonomy" id="1348613"/>
    <lineage>
        <taxon>Bacteria</taxon>
        <taxon>Bacillati</taxon>
        <taxon>Bacillota</taxon>
        <taxon>Clostridia</taxon>
        <taxon>Lachnospirales</taxon>
        <taxon>Vallitaleaceae</taxon>
        <taxon>Vallitalea</taxon>
    </lineage>
</organism>
<dbReference type="Proteomes" id="UP000683246">
    <property type="component" value="Chromosome"/>
</dbReference>
<dbReference type="EMBL" id="CP058649">
    <property type="protein sequence ID" value="QUI25400.1"/>
    <property type="molecule type" value="Genomic_DNA"/>
</dbReference>
<dbReference type="KEGG" id="vpy:HZI73_25245"/>
<accession>A0A8J8MP41</accession>
<name>A0A8J8MP41_9FIRM</name>
<protein>
    <submittedName>
        <fullName evidence="1">Uncharacterized protein</fullName>
    </submittedName>
</protein>
<sequence length="203" mass="23642">MDEIISKDSYVQFLLFQLVTNFDKGSLDHKANFKIVYDCGQEEFEESALVQLLSIFNTVMVNYYGDHIEVICVITESDHMTNIISIFMNLYDRKLLNPFIMSFINLLDKQNTPSHGDDIYLLYKDNLDLDNLSLSSEEELFLRMLKVQVDFSRPYFMFYCHGFNEITLARDNLLAKLYFACKNILILSSNDSLDSLCLLLTRS</sequence>
<proteinExistence type="predicted"/>